<name>A0ABT4BPS8_9FIRM</name>
<sequence>MAETNRLGICTRPAWTLMNKLPMFRDCPRMDLSTAENLERRILNIPGGAGFLSCLRAKARDKI</sequence>
<keyword evidence="2" id="KW-1185">Reference proteome</keyword>
<evidence type="ECO:0000313" key="2">
    <source>
        <dbReference type="Proteomes" id="UP001082703"/>
    </source>
</evidence>
<proteinExistence type="predicted"/>
<dbReference type="EMBL" id="JAPOHA010000001">
    <property type="protein sequence ID" value="MCY1712894.1"/>
    <property type="molecule type" value="Genomic_DNA"/>
</dbReference>
<dbReference type="InterPro" id="IPR015422">
    <property type="entry name" value="PyrdxlP-dep_Trfase_small"/>
</dbReference>
<dbReference type="RefSeq" id="WP_268056900.1">
    <property type="nucleotide sequence ID" value="NZ_JAPOHA010000001.1"/>
</dbReference>
<comment type="caution">
    <text evidence="1">The sequence shown here is derived from an EMBL/GenBank/DDBJ whole genome shotgun (WGS) entry which is preliminary data.</text>
</comment>
<dbReference type="Gene3D" id="3.90.1150.10">
    <property type="entry name" value="Aspartate Aminotransferase, domain 1"/>
    <property type="match status" value="1"/>
</dbReference>
<dbReference type="Proteomes" id="UP001082703">
    <property type="component" value="Unassembled WGS sequence"/>
</dbReference>
<gene>
    <name evidence="1" type="ORF">OUY18_01315</name>
</gene>
<protein>
    <submittedName>
        <fullName evidence="1">Uncharacterized protein</fullName>
    </submittedName>
</protein>
<reference evidence="1 2" key="1">
    <citation type="submission" date="2022-11" db="EMBL/GenBank/DDBJ databases">
        <authorList>
            <person name="Caiyu Z."/>
        </authorList>
    </citation>
    <scope>NUCLEOTIDE SEQUENCE [LARGE SCALE GENOMIC DNA]</scope>
    <source>
        <strain evidence="1 2">YR-4</strain>
    </source>
</reference>
<accession>A0ABT4BPS8</accession>
<organism evidence="1 2">
    <name type="scientific">Caproiciproducens galactitolivorans</name>
    <dbReference type="NCBI Taxonomy" id="642589"/>
    <lineage>
        <taxon>Bacteria</taxon>
        <taxon>Bacillati</taxon>
        <taxon>Bacillota</taxon>
        <taxon>Clostridia</taxon>
        <taxon>Eubacteriales</taxon>
        <taxon>Acutalibacteraceae</taxon>
        <taxon>Caproiciproducens</taxon>
    </lineage>
</organism>
<evidence type="ECO:0000313" key="1">
    <source>
        <dbReference type="EMBL" id="MCY1712894.1"/>
    </source>
</evidence>